<dbReference type="PANTHER" id="PTHR30121:SF6">
    <property type="entry name" value="SLR6007 PROTEIN"/>
    <property type="match status" value="1"/>
</dbReference>
<dbReference type="Gene3D" id="3.40.50.300">
    <property type="entry name" value="P-loop containing nucleotide triphosphate hydrolases"/>
    <property type="match status" value="2"/>
</dbReference>
<dbReference type="PANTHER" id="PTHR30121">
    <property type="entry name" value="UNCHARACTERIZED PROTEIN YJGR-RELATED"/>
    <property type="match status" value="1"/>
</dbReference>
<feature type="transmembrane region" description="Helical" evidence="2">
    <location>
        <begin position="115"/>
        <end position="137"/>
    </location>
</feature>
<reference evidence="4" key="1">
    <citation type="submission" date="2016-09" db="EMBL/GenBank/DDBJ databases">
        <authorList>
            <person name="Gulvik C.A."/>
        </authorList>
    </citation>
    <scope>NUCLEOTIDE SEQUENCE [LARGE SCALE GENOMIC DNA]</scope>
    <source>
        <strain evidence="4">LMG 8895</strain>
    </source>
</reference>
<evidence type="ECO:0000313" key="4">
    <source>
        <dbReference type="Proteomes" id="UP000095094"/>
    </source>
</evidence>
<dbReference type="Proteomes" id="UP000095094">
    <property type="component" value="Unassembled WGS sequence"/>
</dbReference>
<evidence type="ECO:0000256" key="1">
    <source>
        <dbReference type="SAM" id="Coils"/>
    </source>
</evidence>
<dbReference type="OrthoDB" id="2253400at2"/>
<feature type="coiled-coil region" evidence="1">
    <location>
        <begin position="158"/>
        <end position="192"/>
    </location>
</feature>
<name>A0A1E5GJI7_9ENTE</name>
<dbReference type="InterPro" id="IPR027417">
    <property type="entry name" value="P-loop_NTPase"/>
</dbReference>
<sequence>MFQQDWFQKSQKQEKKETNPLIVLTMVIGLVGYPYILVGSLFYFYLLYKDKVERMEYEPDDPNFQSLIVRNFKFWLIVVGTLTVINPLLFISGLMDGFLSCYLPFTTVSFNAQTLLALPMGVAWGVFFLLSIHAFVAGRRVEGIEEKQRKVQSSAAYQERRENRFEEAAAENKSLETNYREAKKRNLTIKLEEGKQQISLGIDEYGKPNYIRFVELFQHVLLSGTTGSGKTTALMIFVEHACKYDLPLVFLDGKGARETLADIERIAARYGKSVKVLSELNQLRYNPVKHGNSVAIRDRLVTLARSESSFYTANAQTLLMNTIQLLDTFKIARTLHNVRKYINVGQVLSLFEEALGLTQDTPSIVGEQEELFVGSGFVEKSEEAQKTAKKRRKRESLVETRFTKIKQRKDKLTPAYRRLFTQLMEEYEYEKEGFMYLYKSSEMLRVNLSMLLDSELGYLFDTTDSTAEELDFLEVNKKKEIVFITLNGLVYDQYISMLGHFVVSELNFMASEKYANFDKSEFLLIGDEPQSYLTKNAISSVNKGRGAGLGCIFSPQTPQDIEDKEEGMLELLIGSVNTYMIGQINSGVQIDYLAKLAGTYDDIEKTSMIEQQAGLYDIGKKDFLAQRGTVRDVERYYLNPKRIRALRKGEYYVYRKADSINERPKVVYMRKVS</sequence>
<proteinExistence type="predicted"/>
<comment type="caution">
    <text evidence="3">The sequence shown here is derived from an EMBL/GenBank/DDBJ whole genome shotgun (WGS) entry which is preliminary data.</text>
</comment>
<gene>
    <name evidence="3" type="ORF">BCR25_04970</name>
</gene>
<keyword evidence="4" id="KW-1185">Reference proteome</keyword>
<keyword evidence="2" id="KW-0472">Membrane</keyword>
<evidence type="ECO:0000313" key="3">
    <source>
        <dbReference type="EMBL" id="OEG12849.1"/>
    </source>
</evidence>
<organism evidence="3 4">
    <name type="scientific">Enterococcus termitis</name>
    <dbReference type="NCBI Taxonomy" id="332950"/>
    <lineage>
        <taxon>Bacteria</taxon>
        <taxon>Bacillati</taxon>
        <taxon>Bacillota</taxon>
        <taxon>Bacilli</taxon>
        <taxon>Lactobacillales</taxon>
        <taxon>Enterococcaceae</taxon>
        <taxon>Enterococcus</taxon>
    </lineage>
</organism>
<evidence type="ECO:0000256" key="2">
    <source>
        <dbReference type="SAM" id="Phobius"/>
    </source>
</evidence>
<dbReference type="RefSeq" id="WP_069663552.1">
    <property type="nucleotide sequence ID" value="NZ_JBHUJJ010000001.1"/>
</dbReference>
<feature type="transmembrane region" description="Helical" evidence="2">
    <location>
        <begin position="74"/>
        <end position="95"/>
    </location>
</feature>
<feature type="transmembrane region" description="Helical" evidence="2">
    <location>
        <begin position="20"/>
        <end position="46"/>
    </location>
</feature>
<keyword evidence="2" id="KW-1133">Transmembrane helix</keyword>
<dbReference type="AlphaFoldDB" id="A0A1E5GJI7"/>
<dbReference type="InterPro" id="IPR051162">
    <property type="entry name" value="T4SS_component"/>
</dbReference>
<dbReference type="EMBL" id="MIJY01000023">
    <property type="protein sequence ID" value="OEG12849.1"/>
    <property type="molecule type" value="Genomic_DNA"/>
</dbReference>
<dbReference type="SUPFAM" id="SSF52540">
    <property type="entry name" value="P-loop containing nucleoside triphosphate hydrolases"/>
    <property type="match status" value="1"/>
</dbReference>
<protein>
    <submittedName>
        <fullName evidence="3">Uncharacterized protein</fullName>
    </submittedName>
</protein>
<keyword evidence="2" id="KW-0812">Transmembrane</keyword>
<keyword evidence="1" id="KW-0175">Coiled coil</keyword>
<accession>A0A1E5GJI7</accession>